<dbReference type="SUPFAM" id="SSF47781">
    <property type="entry name" value="RuvA domain 2-like"/>
    <property type="match status" value="1"/>
</dbReference>
<dbReference type="InterPro" id="IPR051675">
    <property type="entry name" value="Endo/Exo/Phosphatase_dom_1"/>
</dbReference>
<dbReference type="Pfam" id="PF12836">
    <property type="entry name" value="HHH_3"/>
    <property type="match status" value="1"/>
</dbReference>
<keyword evidence="1" id="KW-0732">Signal</keyword>
<feature type="chain" id="PRO_5040728452" evidence="1">
    <location>
        <begin position="31"/>
        <end position="129"/>
    </location>
</feature>
<evidence type="ECO:0000313" key="2">
    <source>
        <dbReference type="EMBL" id="MCL1143914.1"/>
    </source>
</evidence>
<reference evidence="2" key="1">
    <citation type="submission" date="2022-01" db="EMBL/GenBank/DDBJ databases">
        <title>Whole genome-based taxonomy of the Shewanellaceae.</title>
        <authorList>
            <person name="Martin-Rodriguez A.J."/>
        </authorList>
    </citation>
    <scope>NUCLEOTIDE SEQUENCE</scope>
    <source>
        <strain evidence="2">DSM 16422</strain>
    </source>
</reference>
<comment type="caution">
    <text evidence="2">The sequence shown here is derived from an EMBL/GenBank/DDBJ whole genome shotgun (WGS) entry which is preliminary data.</text>
</comment>
<sequence length="129" mass="13965">MEYGEYTMRVLHLCLIGCFALGFVTSNLSAAETKSNQSNSAEMAKSVKNNVSHASSIKSNMAKSNATKVNINNANAQQLQKLFGVGEAKAQSIINYRNKNGKFKNINQLKAVKGIGDKLLAENADRIAL</sequence>
<organism evidence="2 3">
    <name type="scientific">Shewanella gaetbuli</name>
    <dbReference type="NCBI Taxonomy" id="220752"/>
    <lineage>
        <taxon>Bacteria</taxon>
        <taxon>Pseudomonadati</taxon>
        <taxon>Pseudomonadota</taxon>
        <taxon>Gammaproteobacteria</taxon>
        <taxon>Alteromonadales</taxon>
        <taxon>Shewanellaceae</taxon>
        <taxon>Shewanella</taxon>
    </lineage>
</organism>
<proteinExistence type="predicted"/>
<dbReference type="Gene3D" id="1.10.150.280">
    <property type="entry name" value="AF1531-like domain"/>
    <property type="match status" value="1"/>
</dbReference>
<dbReference type="PANTHER" id="PTHR21180:SF32">
    <property type="entry name" value="ENDONUCLEASE_EXONUCLEASE_PHOSPHATASE FAMILY DOMAIN-CONTAINING PROTEIN 1"/>
    <property type="match status" value="1"/>
</dbReference>
<dbReference type="NCBIfam" id="TIGR00426">
    <property type="entry name" value="competence protein ComEA helix-hairpin-helix repeat region"/>
    <property type="match status" value="1"/>
</dbReference>
<keyword evidence="3" id="KW-1185">Reference proteome</keyword>
<dbReference type="EMBL" id="JAKIKP010000013">
    <property type="protein sequence ID" value="MCL1143914.1"/>
    <property type="molecule type" value="Genomic_DNA"/>
</dbReference>
<name>A0A9X2CMQ4_9GAMM</name>
<accession>A0A9X2CMQ4</accession>
<dbReference type="RefSeq" id="WP_248996583.1">
    <property type="nucleotide sequence ID" value="NZ_JAKIKP010000013.1"/>
</dbReference>
<dbReference type="AlphaFoldDB" id="A0A9X2CMQ4"/>
<feature type="signal peptide" evidence="1">
    <location>
        <begin position="1"/>
        <end position="30"/>
    </location>
</feature>
<evidence type="ECO:0000313" key="3">
    <source>
        <dbReference type="Proteomes" id="UP001139333"/>
    </source>
</evidence>
<protein>
    <submittedName>
        <fullName evidence="2">Helix-hairpin-helix domain-containing protein</fullName>
    </submittedName>
</protein>
<dbReference type="GO" id="GO:0015627">
    <property type="term" value="C:type II protein secretion system complex"/>
    <property type="evidence" value="ECO:0007669"/>
    <property type="project" value="TreeGrafter"/>
</dbReference>
<dbReference type="InterPro" id="IPR010994">
    <property type="entry name" value="RuvA_2-like"/>
</dbReference>
<dbReference type="PANTHER" id="PTHR21180">
    <property type="entry name" value="ENDONUCLEASE/EXONUCLEASE/PHOSPHATASE FAMILY DOMAIN-CONTAINING PROTEIN 1"/>
    <property type="match status" value="1"/>
</dbReference>
<dbReference type="GO" id="GO:0015628">
    <property type="term" value="P:protein secretion by the type II secretion system"/>
    <property type="evidence" value="ECO:0007669"/>
    <property type="project" value="TreeGrafter"/>
</dbReference>
<evidence type="ECO:0000256" key="1">
    <source>
        <dbReference type="SAM" id="SignalP"/>
    </source>
</evidence>
<dbReference type="InterPro" id="IPR004509">
    <property type="entry name" value="Competence_ComEA_HhH"/>
</dbReference>
<gene>
    <name evidence="2" type="ORF">L2672_14625</name>
</gene>
<dbReference type="Proteomes" id="UP001139333">
    <property type="component" value="Unassembled WGS sequence"/>
</dbReference>